<dbReference type="EMBL" id="JAJIAO010000004">
    <property type="protein sequence ID" value="MCK8624863.1"/>
    <property type="molecule type" value="Genomic_DNA"/>
</dbReference>
<dbReference type="RefSeq" id="WP_248601750.1">
    <property type="nucleotide sequence ID" value="NZ_JAJIAO010000004.1"/>
</dbReference>
<reference evidence="1 2" key="1">
    <citation type="submission" date="2021-11" db="EMBL/GenBank/DDBJ databases">
        <title>Comparative genomics of bee honey and flower isolates.</title>
        <authorList>
            <person name="Bechtner J.D."/>
            <person name="Gallus M.K."/>
            <person name="Ehrmann M."/>
        </authorList>
    </citation>
    <scope>NUCLEOTIDE SEQUENCE [LARGE SCALE GENOMIC DNA]</scope>
    <source>
        <strain evidence="1 2">M161</strain>
    </source>
</reference>
<keyword evidence="2" id="KW-1185">Reference proteome</keyword>
<sequence length="91" mass="10451">MIIIAVVLFFNSYLPDVVGVYLNKSKNVDVILCKNHKVQYMDAHDKITGTWSQNKKEVDLNLTNGKHLVGKIESNRQLYFDDLNLRVSNVN</sequence>
<evidence type="ECO:0000313" key="1">
    <source>
        <dbReference type="EMBL" id="MCK8624863.1"/>
    </source>
</evidence>
<comment type="caution">
    <text evidence="1">The sequence shown here is derived from an EMBL/GenBank/DDBJ whole genome shotgun (WGS) entry which is preliminary data.</text>
</comment>
<gene>
    <name evidence="1" type="ORF">LNP07_04960</name>
</gene>
<dbReference type="Proteomes" id="UP001522905">
    <property type="component" value="Unassembled WGS sequence"/>
</dbReference>
<evidence type="ECO:0000313" key="2">
    <source>
        <dbReference type="Proteomes" id="UP001522905"/>
    </source>
</evidence>
<proteinExistence type="predicted"/>
<name>A0ABT0I2A9_9LACO</name>
<accession>A0ABT0I2A9</accession>
<organism evidence="1 2">
    <name type="scientific">Apilactobacillus xinyiensis</name>
    <dbReference type="NCBI Taxonomy" id="2841032"/>
    <lineage>
        <taxon>Bacteria</taxon>
        <taxon>Bacillati</taxon>
        <taxon>Bacillota</taxon>
        <taxon>Bacilli</taxon>
        <taxon>Lactobacillales</taxon>
        <taxon>Lactobacillaceae</taxon>
        <taxon>Apilactobacillus</taxon>
    </lineage>
</organism>
<protein>
    <submittedName>
        <fullName evidence="1">Uncharacterized protein</fullName>
    </submittedName>
</protein>